<gene>
    <name evidence="7" type="ORF">HanXRQr2_Chr09g0375581</name>
</gene>
<sequence>MASRLISSDDDLSKRMFFHTMDIMEVTDGAVLMLRSAHGARAFLYPVVNPEDLQGFEVLSIFHPQDEVINSVVIARKDPVAVDTDHNHHHQLGIGSILPSCCKYGDFQASNNPLNQMNIIEELAMEE</sequence>
<dbReference type="Gene3D" id="3.40.50.150">
    <property type="entry name" value="Vaccinia Virus protein VP39"/>
    <property type="match status" value="1"/>
</dbReference>
<comment type="catalytic activity">
    <reaction evidence="5 6">
        <text>3 S-adenosyl-L-methionine = nicotianamine + 3 S-methyl-5'-thioadenosine + 3 H(+)</text>
        <dbReference type="Rhea" id="RHEA:16481"/>
        <dbReference type="ChEBI" id="CHEBI:15378"/>
        <dbReference type="ChEBI" id="CHEBI:17509"/>
        <dbReference type="ChEBI" id="CHEBI:58249"/>
        <dbReference type="ChEBI" id="CHEBI:59789"/>
        <dbReference type="EC" id="2.5.1.43"/>
    </reaction>
</comment>
<reference evidence="7" key="2">
    <citation type="submission" date="2020-06" db="EMBL/GenBank/DDBJ databases">
        <title>Helianthus annuus Genome sequencing and assembly Release 2.</title>
        <authorList>
            <person name="Gouzy J."/>
            <person name="Langlade N."/>
            <person name="Munos S."/>
        </authorList>
    </citation>
    <scope>NUCLEOTIDE SEQUENCE</scope>
    <source>
        <tissue evidence="7">Leaves</tissue>
    </source>
</reference>
<comment type="caution">
    <text evidence="7">The sequence shown here is derived from an EMBL/GenBank/DDBJ whole genome shotgun (WGS) entry which is preliminary data.</text>
</comment>
<evidence type="ECO:0000256" key="2">
    <source>
        <dbReference type="ARBA" id="ARBA00012675"/>
    </source>
</evidence>
<dbReference type="Gramene" id="mRNA:HanXRQr2_Chr09g0375581">
    <property type="protein sequence ID" value="mRNA:HanXRQr2_Chr09g0375581"/>
    <property type="gene ID" value="HanXRQr2_Chr09g0375581"/>
</dbReference>
<comment type="function">
    <text evidence="6">Synthesizes nicotianamine, a polyamine which serves as a sensor for the physiological iron status within the plant, and/or might be involved in the transport of iron.</text>
</comment>
<dbReference type="PANTHER" id="PTHR32266:SF12">
    <property type="entry name" value="NICOTIANAMINE SYNTHASE 3"/>
    <property type="match status" value="1"/>
</dbReference>
<dbReference type="AlphaFoldDB" id="A0A9K3I4V8"/>
<evidence type="ECO:0000256" key="3">
    <source>
        <dbReference type="ARBA" id="ARBA00022679"/>
    </source>
</evidence>
<dbReference type="PANTHER" id="PTHR32266">
    <property type="entry name" value="NICOTIANAMINE SYNTHASE 3"/>
    <property type="match status" value="1"/>
</dbReference>
<dbReference type="GO" id="GO:0030410">
    <property type="term" value="F:nicotianamine synthase activity"/>
    <property type="evidence" value="ECO:0007669"/>
    <property type="project" value="UniProtKB-UniRule"/>
</dbReference>
<dbReference type="EMBL" id="MNCJ02000324">
    <property type="protein sequence ID" value="KAF5789809.1"/>
    <property type="molecule type" value="Genomic_DNA"/>
</dbReference>
<keyword evidence="3 6" id="KW-0808">Transferase</keyword>
<keyword evidence="8" id="KW-1185">Reference proteome</keyword>
<dbReference type="Pfam" id="PF03059">
    <property type="entry name" value="NAS"/>
    <property type="match status" value="1"/>
</dbReference>
<evidence type="ECO:0000313" key="7">
    <source>
        <dbReference type="EMBL" id="KAF5789809.1"/>
    </source>
</evidence>
<dbReference type="GO" id="GO:0030418">
    <property type="term" value="P:nicotianamine biosynthetic process"/>
    <property type="evidence" value="ECO:0007669"/>
    <property type="project" value="UniProtKB-UniRule"/>
</dbReference>
<evidence type="ECO:0000256" key="5">
    <source>
        <dbReference type="ARBA" id="ARBA00049391"/>
    </source>
</evidence>
<dbReference type="EC" id="2.5.1.43" evidence="2 6"/>
<evidence type="ECO:0000313" key="8">
    <source>
        <dbReference type="Proteomes" id="UP000215914"/>
    </source>
</evidence>
<comment type="similarity">
    <text evidence="1 6">Belongs to the nicotianamine synthase (NAS)-like family.</text>
</comment>
<evidence type="ECO:0000256" key="4">
    <source>
        <dbReference type="ARBA" id="ARBA00022691"/>
    </source>
</evidence>
<dbReference type="InterPro" id="IPR004298">
    <property type="entry name" value="Nicotian_synth"/>
</dbReference>
<name>A0A9K3I4V8_HELAN</name>
<accession>A0A9K3I4V8</accession>
<evidence type="ECO:0000256" key="6">
    <source>
        <dbReference type="RuleBase" id="RU368095"/>
    </source>
</evidence>
<proteinExistence type="inferred from homology"/>
<evidence type="ECO:0000256" key="1">
    <source>
        <dbReference type="ARBA" id="ARBA00007009"/>
    </source>
</evidence>
<organism evidence="7 8">
    <name type="scientific">Helianthus annuus</name>
    <name type="common">Common sunflower</name>
    <dbReference type="NCBI Taxonomy" id="4232"/>
    <lineage>
        <taxon>Eukaryota</taxon>
        <taxon>Viridiplantae</taxon>
        <taxon>Streptophyta</taxon>
        <taxon>Embryophyta</taxon>
        <taxon>Tracheophyta</taxon>
        <taxon>Spermatophyta</taxon>
        <taxon>Magnoliopsida</taxon>
        <taxon>eudicotyledons</taxon>
        <taxon>Gunneridae</taxon>
        <taxon>Pentapetalae</taxon>
        <taxon>asterids</taxon>
        <taxon>campanulids</taxon>
        <taxon>Asterales</taxon>
        <taxon>Asteraceae</taxon>
        <taxon>Asteroideae</taxon>
        <taxon>Heliantheae alliance</taxon>
        <taxon>Heliantheae</taxon>
        <taxon>Helianthus</taxon>
    </lineage>
</organism>
<keyword evidence="4 6" id="KW-0949">S-adenosyl-L-methionine</keyword>
<dbReference type="PROSITE" id="PS51142">
    <property type="entry name" value="NAS"/>
    <property type="match status" value="1"/>
</dbReference>
<protein>
    <recommendedName>
        <fullName evidence="2 6">Nicotianamine synthase</fullName>
        <ecNumber evidence="2 6">2.5.1.43</ecNumber>
    </recommendedName>
</protein>
<dbReference type="InterPro" id="IPR029063">
    <property type="entry name" value="SAM-dependent_MTases_sf"/>
</dbReference>
<dbReference type="Proteomes" id="UP000215914">
    <property type="component" value="Unassembled WGS sequence"/>
</dbReference>
<reference evidence="7" key="1">
    <citation type="journal article" date="2017" name="Nature">
        <title>The sunflower genome provides insights into oil metabolism, flowering and Asterid evolution.</title>
        <authorList>
            <person name="Badouin H."/>
            <person name="Gouzy J."/>
            <person name="Grassa C.J."/>
            <person name="Murat F."/>
            <person name="Staton S.E."/>
            <person name="Cottret L."/>
            <person name="Lelandais-Briere C."/>
            <person name="Owens G.L."/>
            <person name="Carrere S."/>
            <person name="Mayjonade B."/>
            <person name="Legrand L."/>
            <person name="Gill N."/>
            <person name="Kane N.C."/>
            <person name="Bowers J.E."/>
            <person name="Hubner S."/>
            <person name="Bellec A."/>
            <person name="Berard A."/>
            <person name="Berges H."/>
            <person name="Blanchet N."/>
            <person name="Boniface M.C."/>
            <person name="Brunel D."/>
            <person name="Catrice O."/>
            <person name="Chaidir N."/>
            <person name="Claudel C."/>
            <person name="Donnadieu C."/>
            <person name="Faraut T."/>
            <person name="Fievet G."/>
            <person name="Helmstetter N."/>
            <person name="King M."/>
            <person name="Knapp S.J."/>
            <person name="Lai Z."/>
            <person name="Le Paslier M.C."/>
            <person name="Lippi Y."/>
            <person name="Lorenzon L."/>
            <person name="Mandel J.R."/>
            <person name="Marage G."/>
            <person name="Marchand G."/>
            <person name="Marquand E."/>
            <person name="Bret-Mestries E."/>
            <person name="Morien E."/>
            <person name="Nambeesan S."/>
            <person name="Nguyen T."/>
            <person name="Pegot-Espagnet P."/>
            <person name="Pouilly N."/>
            <person name="Raftis F."/>
            <person name="Sallet E."/>
            <person name="Schiex T."/>
            <person name="Thomas J."/>
            <person name="Vandecasteele C."/>
            <person name="Vares D."/>
            <person name="Vear F."/>
            <person name="Vautrin S."/>
            <person name="Crespi M."/>
            <person name="Mangin B."/>
            <person name="Burke J.M."/>
            <person name="Salse J."/>
            <person name="Munos S."/>
            <person name="Vincourt P."/>
            <person name="Rieseberg L.H."/>
            <person name="Langlade N.B."/>
        </authorList>
    </citation>
    <scope>NUCLEOTIDE SEQUENCE</scope>
    <source>
        <tissue evidence="7">Leaves</tissue>
    </source>
</reference>